<evidence type="ECO:0000256" key="7">
    <source>
        <dbReference type="ARBA" id="ARBA00022833"/>
    </source>
</evidence>
<evidence type="ECO:0000313" key="14">
    <source>
        <dbReference type="Proteomes" id="UP000639772"/>
    </source>
</evidence>
<dbReference type="AlphaFoldDB" id="A0A835S6P3"/>
<dbReference type="InterPro" id="IPR024766">
    <property type="entry name" value="Znf_RING_H2"/>
</dbReference>
<evidence type="ECO:0000256" key="3">
    <source>
        <dbReference type="ARBA" id="ARBA00022692"/>
    </source>
</evidence>
<dbReference type="PANTHER" id="PTHR46539">
    <property type="entry name" value="E3 UBIQUITIN-PROTEIN LIGASE ATL42"/>
    <property type="match status" value="1"/>
</dbReference>
<dbReference type="OrthoDB" id="651315at2759"/>
<keyword evidence="7" id="KW-0862">Zinc</keyword>
<keyword evidence="3 11" id="KW-0812">Transmembrane</keyword>
<evidence type="ECO:0000256" key="2">
    <source>
        <dbReference type="ARBA" id="ARBA00004906"/>
    </source>
</evidence>
<protein>
    <recommendedName>
        <fullName evidence="12">RING-type domain-containing protein</fullName>
    </recommendedName>
</protein>
<comment type="pathway">
    <text evidence="2">Protein modification; protein ubiquitination.</text>
</comment>
<keyword evidence="8 11" id="KW-1133">Transmembrane helix</keyword>
<evidence type="ECO:0000256" key="1">
    <source>
        <dbReference type="ARBA" id="ARBA00004370"/>
    </source>
</evidence>
<evidence type="ECO:0000256" key="5">
    <source>
        <dbReference type="ARBA" id="ARBA00022771"/>
    </source>
</evidence>
<evidence type="ECO:0000256" key="9">
    <source>
        <dbReference type="ARBA" id="ARBA00023136"/>
    </source>
</evidence>
<dbReference type="PROSITE" id="PS50089">
    <property type="entry name" value="ZF_RING_2"/>
    <property type="match status" value="1"/>
</dbReference>
<organism evidence="13 14">
    <name type="scientific">Vanilla planifolia</name>
    <name type="common">Vanilla</name>
    <dbReference type="NCBI Taxonomy" id="51239"/>
    <lineage>
        <taxon>Eukaryota</taxon>
        <taxon>Viridiplantae</taxon>
        <taxon>Streptophyta</taxon>
        <taxon>Embryophyta</taxon>
        <taxon>Tracheophyta</taxon>
        <taxon>Spermatophyta</taxon>
        <taxon>Magnoliopsida</taxon>
        <taxon>Liliopsida</taxon>
        <taxon>Asparagales</taxon>
        <taxon>Orchidaceae</taxon>
        <taxon>Vanilloideae</taxon>
        <taxon>Vanilleae</taxon>
        <taxon>Vanilla</taxon>
    </lineage>
</organism>
<dbReference type="PANTHER" id="PTHR46539:SF1">
    <property type="entry name" value="E3 UBIQUITIN-PROTEIN LIGASE ATL42"/>
    <property type="match status" value="1"/>
</dbReference>
<feature type="domain" description="RING-type" evidence="12">
    <location>
        <begin position="79"/>
        <end position="119"/>
    </location>
</feature>
<reference evidence="13 14" key="1">
    <citation type="journal article" date="2020" name="Nat. Food">
        <title>A phased Vanilla planifolia genome enables genetic improvement of flavour and production.</title>
        <authorList>
            <person name="Hasing T."/>
            <person name="Tang H."/>
            <person name="Brym M."/>
            <person name="Khazi F."/>
            <person name="Huang T."/>
            <person name="Chambers A.H."/>
        </authorList>
    </citation>
    <scope>NUCLEOTIDE SEQUENCE [LARGE SCALE GENOMIC DNA]</scope>
    <source>
        <tissue evidence="13">Leaf</tissue>
    </source>
</reference>
<name>A0A835S6P3_VANPL</name>
<keyword evidence="6" id="KW-0833">Ubl conjugation pathway</keyword>
<evidence type="ECO:0000256" key="11">
    <source>
        <dbReference type="SAM" id="Phobius"/>
    </source>
</evidence>
<keyword evidence="9 11" id="KW-0472">Membrane</keyword>
<keyword evidence="4" id="KW-0479">Metal-binding</keyword>
<evidence type="ECO:0000256" key="10">
    <source>
        <dbReference type="PROSITE-ProRule" id="PRU00175"/>
    </source>
</evidence>
<feature type="transmembrane region" description="Helical" evidence="11">
    <location>
        <begin position="14"/>
        <end position="38"/>
    </location>
</feature>
<dbReference type="InterPro" id="IPR013083">
    <property type="entry name" value="Znf_RING/FYVE/PHD"/>
</dbReference>
<dbReference type="Gene3D" id="3.30.40.10">
    <property type="entry name" value="Zinc/RING finger domain, C3HC4 (zinc finger)"/>
    <property type="match status" value="1"/>
</dbReference>
<dbReference type="GO" id="GO:0016020">
    <property type="term" value="C:membrane"/>
    <property type="evidence" value="ECO:0007669"/>
    <property type="project" value="UniProtKB-SubCell"/>
</dbReference>
<evidence type="ECO:0000256" key="6">
    <source>
        <dbReference type="ARBA" id="ARBA00022786"/>
    </source>
</evidence>
<evidence type="ECO:0000256" key="4">
    <source>
        <dbReference type="ARBA" id="ARBA00022723"/>
    </source>
</evidence>
<comment type="subcellular location">
    <subcellularLocation>
        <location evidence="1">Membrane</location>
    </subcellularLocation>
</comment>
<dbReference type="UniPathway" id="UPA00143"/>
<dbReference type="EMBL" id="JADCNM010000001">
    <property type="protein sequence ID" value="KAG0502544.1"/>
    <property type="molecule type" value="Genomic_DNA"/>
</dbReference>
<dbReference type="Pfam" id="PF12678">
    <property type="entry name" value="zf-rbx1"/>
    <property type="match status" value="1"/>
</dbReference>
<sequence length="147" mass="15418">MSSTSRLASVPAHYFYFVGPAAAAVLLLIANAVAILCSPVPPYASTRRWSGRLAAESSGAGCPPFGTGARRRTRTTAPCASRHSPRGSRCRRLPLCRHTFHVSCIDKWLAAHSSCPVCREDVRMCLPLGRAADSSSSSAAAATAAAC</sequence>
<accession>A0A835S6P3</accession>
<dbReference type="SUPFAM" id="SSF57850">
    <property type="entry name" value="RING/U-box"/>
    <property type="match status" value="1"/>
</dbReference>
<keyword evidence="5 10" id="KW-0863">Zinc-finger</keyword>
<dbReference type="InterPro" id="IPR001841">
    <property type="entry name" value="Znf_RING"/>
</dbReference>
<evidence type="ECO:0000313" key="13">
    <source>
        <dbReference type="EMBL" id="KAG0502544.1"/>
    </source>
</evidence>
<dbReference type="GO" id="GO:0016567">
    <property type="term" value="P:protein ubiquitination"/>
    <property type="evidence" value="ECO:0007669"/>
    <property type="project" value="UniProtKB-UniPathway"/>
</dbReference>
<dbReference type="Proteomes" id="UP000639772">
    <property type="component" value="Chromosome 1"/>
</dbReference>
<dbReference type="GO" id="GO:0008270">
    <property type="term" value="F:zinc ion binding"/>
    <property type="evidence" value="ECO:0007669"/>
    <property type="project" value="UniProtKB-KW"/>
</dbReference>
<proteinExistence type="predicted"/>
<evidence type="ECO:0000256" key="8">
    <source>
        <dbReference type="ARBA" id="ARBA00022989"/>
    </source>
</evidence>
<evidence type="ECO:0000259" key="12">
    <source>
        <dbReference type="PROSITE" id="PS50089"/>
    </source>
</evidence>
<comment type="caution">
    <text evidence="13">The sequence shown here is derived from an EMBL/GenBank/DDBJ whole genome shotgun (WGS) entry which is preliminary data.</text>
</comment>
<gene>
    <name evidence="13" type="ORF">HPP92_002616</name>
</gene>